<feature type="region of interest" description="Disordered" evidence="1">
    <location>
        <begin position="187"/>
        <end position="213"/>
    </location>
</feature>
<evidence type="ECO:0000256" key="1">
    <source>
        <dbReference type="SAM" id="MobiDB-lite"/>
    </source>
</evidence>
<proteinExistence type="predicted"/>
<name>A0A8X6QC21_NEPPI</name>
<dbReference type="EMBL" id="BMAW01030898">
    <property type="protein sequence ID" value="GFU18567.1"/>
    <property type="molecule type" value="Genomic_DNA"/>
</dbReference>
<dbReference type="AlphaFoldDB" id="A0A8X6QC21"/>
<sequence length="213" mass="23599">MQTDSDVLKLAHTSVFSHMGPKKTLERIKYSFFGRWLEADVKSSEFGFDRSQLIQQAQRGISISLGLVDQHTSQEANSFALLAKFNATQKWATLRRRPGAVVYGLNKFDKWILRAKGGNVLINPLKYLINHTKSPKLTRWVHSHYRDGISSPIDQIFLFLIFLCCGVVTQPQGGNFTLRGVESAPPAATRSSRYEDLGSGSDIESGPGKLGGG</sequence>
<evidence type="ECO:0000313" key="3">
    <source>
        <dbReference type="Proteomes" id="UP000887013"/>
    </source>
</evidence>
<reference evidence="2" key="1">
    <citation type="submission" date="2020-08" db="EMBL/GenBank/DDBJ databases">
        <title>Multicomponent nature underlies the extraordinary mechanical properties of spider dragline silk.</title>
        <authorList>
            <person name="Kono N."/>
            <person name="Nakamura H."/>
            <person name="Mori M."/>
            <person name="Yoshida Y."/>
            <person name="Ohtoshi R."/>
            <person name="Malay A.D."/>
            <person name="Moran D.A.P."/>
            <person name="Tomita M."/>
            <person name="Numata K."/>
            <person name="Arakawa K."/>
        </authorList>
    </citation>
    <scope>NUCLEOTIDE SEQUENCE</scope>
</reference>
<protein>
    <submittedName>
        <fullName evidence="2">Uncharacterized protein</fullName>
    </submittedName>
</protein>
<gene>
    <name evidence="2" type="ORF">NPIL_372541</name>
</gene>
<keyword evidence="3" id="KW-1185">Reference proteome</keyword>
<accession>A0A8X6QC21</accession>
<evidence type="ECO:0000313" key="2">
    <source>
        <dbReference type="EMBL" id="GFU18567.1"/>
    </source>
</evidence>
<organism evidence="2 3">
    <name type="scientific">Nephila pilipes</name>
    <name type="common">Giant wood spider</name>
    <name type="synonym">Nephila maculata</name>
    <dbReference type="NCBI Taxonomy" id="299642"/>
    <lineage>
        <taxon>Eukaryota</taxon>
        <taxon>Metazoa</taxon>
        <taxon>Ecdysozoa</taxon>
        <taxon>Arthropoda</taxon>
        <taxon>Chelicerata</taxon>
        <taxon>Arachnida</taxon>
        <taxon>Araneae</taxon>
        <taxon>Araneomorphae</taxon>
        <taxon>Entelegynae</taxon>
        <taxon>Araneoidea</taxon>
        <taxon>Nephilidae</taxon>
        <taxon>Nephila</taxon>
    </lineage>
</organism>
<dbReference type="OrthoDB" id="6433398at2759"/>
<comment type="caution">
    <text evidence="2">The sequence shown here is derived from an EMBL/GenBank/DDBJ whole genome shotgun (WGS) entry which is preliminary data.</text>
</comment>
<dbReference type="Proteomes" id="UP000887013">
    <property type="component" value="Unassembled WGS sequence"/>
</dbReference>